<organism evidence="1 2">
    <name type="scientific">Vigna mungo</name>
    <name type="common">Black gram</name>
    <name type="synonym">Phaseolus mungo</name>
    <dbReference type="NCBI Taxonomy" id="3915"/>
    <lineage>
        <taxon>Eukaryota</taxon>
        <taxon>Viridiplantae</taxon>
        <taxon>Streptophyta</taxon>
        <taxon>Embryophyta</taxon>
        <taxon>Tracheophyta</taxon>
        <taxon>Spermatophyta</taxon>
        <taxon>Magnoliopsida</taxon>
        <taxon>eudicotyledons</taxon>
        <taxon>Gunneridae</taxon>
        <taxon>Pentapetalae</taxon>
        <taxon>rosids</taxon>
        <taxon>fabids</taxon>
        <taxon>Fabales</taxon>
        <taxon>Fabaceae</taxon>
        <taxon>Papilionoideae</taxon>
        <taxon>50 kb inversion clade</taxon>
        <taxon>NPAAA clade</taxon>
        <taxon>indigoferoid/millettioid clade</taxon>
        <taxon>Phaseoleae</taxon>
        <taxon>Vigna</taxon>
    </lineage>
</organism>
<evidence type="ECO:0000313" key="2">
    <source>
        <dbReference type="Proteomes" id="UP001374535"/>
    </source>
</evidence>
<dbReference type="EMBL" id="CP144690">
    <property type="protein sequence ID" value="WVY91050.1"/>
    <property type="molecule type" value="Genomic_DNA"/>
</dbReference>
<gene>
    <name evidence="1" type="ORF">V8G54_036564</name>
</gene>
<reference evidence="1 2" key="1">
    <citation type="journal article" date="2023" name="Life. Sci Alliance">
        <title>Evolutionary insights into 3D genome organization and epigenetic landscape of Vigna mungo.</title>
        <authorList>
            <person name="Junaid A."/>
            <person name="Singh B."/>
            <person name="Bhatia S."/>
        </authorList>
    </citation>
    <scope>NUCLEOTIDE SEQUENCE [LARGE SCALE GENOMIC DNA]</scope>
    <source>
        <strain evidence="1">Urdbean</strain>
    </source>
</reference>
<accession>A0AAQ3MHG3</accession>
<dbReference type="AlphaFoldDB" id="A0AAQ3MHG3"/>
<sequence length="106" mass="12572">MLKHISQKRFFIEIISSYKDKRTLVCQGLTNCAISNFPYNNKRQLETLSSNPFLFATMCFILTEHTVRCCNNVRCIRILSKFYEVRWKVITFRSTTNLDHRNKASQ</sequence>
<proteinExistence type="predicted"/>
<protein>
    <submittedName>
        <fullName evidence="1">Uncharacterized protein</fullName>
    </submittedName>
</protein>
<dbReference type="Proteomes" id="UP001374535">
    <property type="component" value="Chromosome 11"/>
</dbReference>
<name>A0AAQ3MHG3_VIGMU</name>
<keyword evidence="2" id="KW-1185">Reference proteome</keyword>
<evidence type="ECO:0000313" key="1">
    <source>
        <dbReference type="EMBL" id="WVY91050.1"/>
    </source>
</evidence>